<gene>
    <name evidence="2" type="ORF">GC098_35830</name>
</gene>
<proteinExistence type="predicted"/>
<dbReference type="PROSITE" id="PS51257">
    <property type="entry name" value="PROKAR_LIPOPROTEIN"/>
    <property type="match status" value="1"/>
</dbReference>
<comment type="caution">
    <text evidence="2">The sequence shown here is derived from an EMBL/GenBank/DDBJ whole genome shotgun (WGS) entry which is preliminary data.</text>
</comment>
<sequence length="248" mass="26735">MKNVIPLGILLLVLMLIGCGDRGNGAYTSVSSLPPMPAASESPPSSTPVSSPPATEANLAKEDDSIRAIGTHSDGRLLVKPANKGSVAPLGAPSCYGVETDLHWSGDYEVVWESKSEGIATPISTFPIDFEIVQQNDSPVIMQPITLEDTDIFAYVPRYTDCHGLETYLFGVSDGKAFPISLEIKPGVNWASISQLPHHPFKVANGEFIVTGGYGAGQDFINVYHFRYDPKKKSMILKSTNQVKPNDI</sequence>
<feature type="compositionally biased region" description="Low complexity" evidence="1">
    <location>
        <begin position="38"/>
        <end position="54"/>
    </location>
</feature>
<dbReference type="RefSeq" id="WP_171649218.1">
    <property type="nucleotide sequence ID" value="NZ_WHOA01000245.1"/>
</dbReference>
<evidence type="ECO:0000313" key="3">
    <source>
        <dbReference type="Proteomes" id="UP000616779"/>
    </source>
</evidence>
<dbReference type="EMBL" id="WHOA01000245">
    <property type="protein sequence ID" value="NOU76672.1"/>
    <property type="molecule type" value="Genomic_DNA"/>
</dbReference>
<evidence type="ECO:0000256" key="1">
    <source>
        <dbReference type="SAM" id="MobiDB-lite"/>
    </source>
</evidence>
<evidence type="ECO:0000313" key="2">
    <source>
        <dbReference type="EMBL" id="NOU76672.1"/>
    </source>
</evidence>
<name>A0ABX1Y729_9BACL</name>
<protein>
    <recommendedName>
        <fullName evidence="4">Lipoprotein</fullName>
    </recommendedName>
</protein>
<reference evidence="2 3" key="1">
    <citation type="submission" date="2019-10" db="EMBL/GenBank/DDBJ databases">
        <title>Description of Paenibacillus terrestris sp. nov.</title>
        <authorList>
            <person name="Carlier A."/>
            <person name="Qi S."/>
        </authorList>
    </citation>
    <scope>NUCLEOTIDE SEQUENCE [LARGE SCALE GENOMIC DNA]</scope>
    <source>
        <strain evidence="2 3">LMG 31458</strain>
    </source>
</reference>
<dbReference type="Proteomes" id="UP000616779">
    <property type="component" value="Unassembled WGS sequence"/>
</dbReference>
<accession>A0ABX1Y729</accession>
<evidence type="ECO:0008006" key="4">
    <source>
        <dbReference type="Google" id="ProtNLM"/>
    </source>
</evidence>
<organism evidence="2 3">
    <name type="scientific">Paenibacillus phytorum</name>
    <dbReference type="NCBI Taxonomy" id="2654977"/>
    <lineage>
        <taxon>Bacteria</taxon>
        <taxon>Bacillati</taxon>
        <taxon>Bacillota</taxon>
        <taxon>Bacilli</taxon>
        <taxon>Bacillales</taxon>
        <taxon>Paenibacillaceae</taxon>
        <taxon>Paenibacillus</taxon>
    </lineage>
</organism>
<keyword evidence="3" id="KW-1185">Reference proteome</keyword>
<feature type="region of interest" description="Disordered" evidence="1">
    <location>
        <begin position="33"/>
        <end position="60"/>
    </location>
</feature>